<sequence length="148" mass="16616">MEIVETYLKFKGTKRVSIDTVTSPEKGAHIFTQMFGDNSQECLGIICLDTKGRPTHYSTIYKGTTNHIVISPKDIMKVALLSNATSIILGHNHPSNDLTPSPHDIETTRNIKKACSQLDIQLVDHLIINSKGEYYSIREHIPKEFSAY</sequence>
<dbReference type="PANTHER" id="PTHR30471">
    <property type="entry name" value="DNA REPAIR PROTEIN RADC"/>
    <property type="match status" value="1"/>
</dbReference>
<evidence type="ECO:0000256" key="3">
    <source>
        <dbReference type="ARBA" id="ARBA00022723"/>
    </source>
</evidence>
<protein>
    <submittedName>
        <fullName evidence="8">JAB domain-containing protein</fullName>
    </submittedName>
</protein>
<proteinExistence type="inferred from homology"/>
<keyword evidence="5" id="KW-0862">Zinc</keyword>
<name>A0A7L7KTH3_9MOLU</name>
<keyword evidence="3" id="KW-0479">Metal-binding</keyword>
<dbReference type="Pfam" id="PF04002">
    <property type="entry name" value="RadC"/>
    <property type="match status" value="1"/>
</dbReference>
<keyword evidence="9" id="KW-1185">Reference proteome</keyword>
<dbReference type="GO" id="GO:0046872">
    <property type="term" value="F:metal ion binding"/>
    <property type="evidence" value="ECO:0007669"/>
    <property type="project" value="UniProtKB-KW"/>
</dbReference>
<dbReference type="Proteomes" id="UP000514720">
    <property type="component" value="Chromosome"/>
</dbReference>
<dbReference type="InterPro" id="IPR001405">
    <property type="entry name" value="UPF0758"/>
</dbReference>
<evidence type="ECO:0000256" key="2">
    <source>
        <dbReference type="ARBA" id="ARBA00022670"/>
    </source>
</evidence>
<reference evidence="8 9" key="1">
    <citation type="submission" date="2020-02" db="EMBL/GenBank/DDBJ databases">
        <authorList>
            <person name="Zheng R.K."/>
            <person name="Sun C.M."/>
        </authorList>
    </citation>
    <scope>NUCLEOTIDE SEQUENCE [LARGE SCALE GENOMIC DNA]</scope>
    <source>
        <strain evidence="9">zrk13</strain>
    </source>
</reference>
<accession>A0A7L7KTH3</accession>
<keyword evidence="2" id="KW-0645">Protease</keyword>
<dbReference type="InterPro" id="IPR037518">
    <property type="entry name" value="MPN"/>
</dbReference>
<dbReference type="GO" id="GO:0006508">
    <property type="term" value="P:proteolysis"/>
    <property type="evidence" value="ECO:0007669"/>
    <property type="project" value="UniProtKB-KW"/>
</dbReference>
<dbReference type="PANTHER" id="PTHR30471:SF3">
    <property type="entry name" value="UPF0758 PROTEIN YEES-RELATED"/>
    <property type="match status" value="1"/>
</dbReference>
<feature type="domain" description="MPN" evidence="7">
    <location>
        <begin position="20"/>
        <end position="143"/>
    </location>
</feature>
<evidence type="ECO:0000256" key="4">
    <source>
        <dbReference type="ARBA" id="ARBA00022801"/>
    </source>
</evidence>
<dbReference type="AlphaFoldDB" id="A0A7L7KTH3"/>
<evidence type="ECO:0000313" key="8">
    <source>
        <dbReference type="EMBL" id="QMS85264.1"/>
    </source>
</evidence>
<evidence type="ECO:0000313" key="9">
    <source>
        <dbReference type="Proteomes" id="UP000514720"/>
    </source>
</evidence>
<evidence type="ECO:0000259" key="7">
    <source>
        <dbReference type="PROSITE" id="PS50249"/>
    </source>
</evidence>
<evidence type="ECO:0000256" key="1">
    <source>
        <dbReference type="ARBA" id="ARBA00010243"/>
    </source>
</evidence>
<dbReference type="RefSeq" id="WP_258877054.1">
    <property type="nucleotide sequence ID" value="NZ_CP048914.1"/>
</dbReference>
<evidence type="ECO:0000256" key="5">
    <source>
        <dbReference type="ARBA" id="ARBA00022833"/>
    </source>
</evidence>
<dbReference type="EMBL" id="CP048914">
    <property type="protein sequence ID" value="QMS85264.1"/>
    <property type="molecule type" value="Genomic_DNA"/>
</dbReference>
<comment type="similarity">
    <text evidence="1">Belongs to the UPF0758 family.</text>
</comment>
<dbReference type="CDD" id="cd08071">
    <property type="entry name" value="MPN_DUF2466"/>
    <property type="match status" value="1"/>
</dbReference>
<dbReference type="PROSITE" id="PS50249">
    <property type="entry name" value="MPN"/>
    <property type="match status" value="1"/>
</dbReference>
<gene>
    <name evidence="8" type="ORF">G4Z02_05710</name>
</gene>
<evidence type="ECO:0000256" key="6">
    <source>
        <dbReference type="ARBA" id="ARBA00023049"/>
    </source>
</evidence>
<dbReference type="Gene3D" id="3.40.140.10">
    <property type="entry name" value="Cytidine Deaminase, domain 2"/>
    <property type="match status" value="1"/>
</dbReference>
<dbReference type="InterPro" id="IPR025657">
    <property type="entry name" value="RadC_JAB"/>
</dbReference>
<keyword evidence="4" id="KW-0378">Hydrolase</keyword>
<organism evidence="8 9">
    <name type="scientific">Candidatus Xianfuyuplasma coldseepsis</name>
    <dbReference type="NCBI Taxonomy" id="2782163"/>
    <lineage>
        <taxon>Bacteria</taxon>
        <taxon>Bacillati</taxon>
        <taxon>Mycoplasmatota</taxon>
        <taxon>Mollicutes</taxon>
        <taxon>Candidatus Izemoplasmatales</taxon>
        <taxon>Candidatus Izemoplasmataceae</taxon>
        <taxon>Candidatus Xianfuyuplasma</taxon>
    </lineage>
</organism>
<dbReference type="KEGG" id="xcl:G4Z02_05710"/>
<dbReference type="GO" id="GO:0008237">
    <property type="term" value="F:metallopeptidase activity"/>
    <property type="evidence" value="ECO:0007669"/>
    <property type="project" value="UniProtKB-KW"/>
</dbReference>
<keyword evidence="6" id="KW-0482">Metalloprotease</keyword>